<dbReference type="InterPro" id="IPR034904">
    <property type="entry name" value="FSCA_dom_sf"/>
</dbReference>
<reference evidence="3 4" key="1">
    <citation type="submission" date="2014-07" db="EMBL/GenBank/DDBJ databases">
        <title>Methanogenic archaea and the global carbon cycle.</title>
        <authorList>
            <person name="Henriksen J.R."/>
            <person name="Luke J."/>
            <person name="Reinhart S."/>
            <person name="Benedict M.N."/>
            <person name="Youngblut N.D."/>
            <person name="Metcalf M.E."/>
            <person name="Whitaker R.J."/>
            <person name="Metcalf W.W."/>
        </authorList>
    </citation>
    <scope>NUCLEOTIDE SEQUENCE [LARGE SCALE GENOMIC DNA]</scope>
    <source>
        <strain evidence="3 4">WWM610</strain>
    </source>
</reference>
<dbReference type="HOGENOM" id="CLU_1302638_0_0_2"/>
<dbReference type="EMBL" id="CP009509">
    <property type="protein sequence ID" value="AKB41669.1"/>
    <property type="molecule type" value="Genomic_DNA"/>
</dbReference>
<dbReference type="AlphaFoldDB" id="A0A0E3Q022"/>
<dbReference type="PANTHER" id="PTHR10093">
    <property type="entry name" value="IRON-SULFUR CLUSTER ASSEMBLY ENZYME NIFU HOMOLOG"/>
    <property type="match status" value="1"/>
</dbReference>
<feature type="domain" description="NIF system FeS cluster assembly NifU N-terminal" evidence="1">
    <location>
        <begin position="13"/>
        <end position="134"/>
    </location>
</feature>
<dbReference type="Pfam" id="PF01592">
    <property type="entry name" value="NifU_N"/>
    <property type="match status" value="1"/>
</dbReference>
<dbReference type="GO" id="GO:0051536">
    <property type="term" value="F:iron-sulfur cluster binding"/>
    <property type="evidence" value="ECO:0007669"/>
    <property type="project" value="InterPro"/>
</dbReference>
<feature type="domain" description="MIP18 family-like" evidence="2">
    <location>
        <begin position="145"/>
        <end position="215"/>
    </location>
</feature>
<dbReference type="GO" id="GO:0016226">
    <property type="term" value="P:iron-sulfur cluster assembly"/>
    <property type="evidence" value="ECO:0007669"/>
    <property type="project" value="InterPro"/>
</dbReference>
<dbReference type="SUPFAM" id="SSF82649">
    <property type="entry name" value="SufE/NifU"/>
    <property type="match status" value="1"/>
</dbReference>
<dbReference type="Gene3D" id="3.30.300.130">
    <property type="entry name" value="Fe-S cluster assembly (FSCA)"/>
    <property type="match status" value="1"/>
</dbReference>
<dbReference type="InterPro" id="IPR002871">
    <property type="entry name" value="NIF_FeS_clus_asmbl_NifU_N"/>
</dbReference>
<dbReference type="RefSeq" id="WP_015412220.1">
    <property type="nucleotide sequence ID" value="NZ_CP009509.1"/>
</dbReference>
<protein>
    <submittedName>
        <fullName evidence="3">Scaffold protein</fullName>
    </submittedName>
</protein>
<dbReference type="InterPro" id="IPR002744">
    <property type="entry name" value="MIP18-like"/>
</dbReference>
<evidence type="ECO:0000259" key="1">
    <source>
        <dbReference type="Pfam" id="PF01592"/>
    </source>
</evidence>
<organism evidence="3 4">
    <name type="scientific">Methanosarcina mazei WWM610</name>
    <dbReference type="NCBI Taxonomy" id="1434117"/>
    <lineage>
        <taxon>Archaea</taxon>
        <taxon>Methanobacteriati</taxon>
        <taxon>Methanobacteriota</taxon>
        <taxon>Stenosarchaea group</taxon>
        <taxon>Methanomicrobia</taxon>
        <taxon>Methanosarcinales</taxon>
        <taxon>Methanosarcinaceae</taxon>
        <taxon>Methanosarcina</taxon>
    </lineage>
</organism>
<dbReference type="FunFam" id="3.90.1010.10:FF:000011">
    <property type="entry name" value="Nitrogen fixation protein NifU"/>
    <property type="match status" value="1"/>
</dbReference>
<dbReference type="Gene3D" id="3.90.1010.10">
    <property type="match status" value="1"/>
</dbReference>
<dbReference type="PATRIC" id="fig|1434117.4.peg.3399"/>
<dbReference type="GeneID" id="24852450"/>
<dbReference type="GO" id="GO:0005506">
    <property type="term" value="F:iron ion binding"/>
    <property type="evidence" value="ECO:0007669"/>
    <property type="project" value="InterPro"/>
</dbReference>
<accession>A0A0E3Q022</accession>
<gene>
    <name evidence="3" type="ORF">MSMAW_2678</name>
</gene>
<evidence type="ECO:0000259" key="2">
    <source>
        <dbReference type="Pfam" id="PF01883"/>
    </source>
</evidence>
<dbReference type="CDD" id="cd06664">
    <property type="entry name" value="IscU_like"/>
    <property type="match status" value="1"/>
</dbReference>
<dbReference type="Proteomes" id="UP000033058">
    <property type="component" value="Chromosome"/>
</dbReference>
<dbReference type="FunFam" id="3.30.300.130:FF:000036">
    <property type="match status" value="1"/>
</dbReference>
<dbReference type="Pfam" id="PF01883">
    <property type="entry name" value="FeS_assembly_P"/>
    <property type="match status" value="1"/>
</dbReference>
<dbReference type="SUPFAM" id="SSF117916">
    <property type="entry name" value="Fe-S cluster assembly (FSCA) domain-like"/>
    <property type="match status" value="1"/>
</dbReference>
<evidence type="ECO:0000313" key="4">
    <source>
        <dbReference type="Proteomes" id="UP000033058"/>
    </source>
</evidence>
<evidence type="ECO:0000313" key="3">
    <source>
        <dbReference type="EMBL" id="AKB41669.1"/>
    </source>
</evidence>
<sequence>MKIEKKSEMKFPYSEKVLEHFRNPHNVGKIENPDGKGLEGSPACGDMVAVYIKVDPRTKVIEDIKFESYGCASNIATGSVITDLARGKTLDEAKKITWKQASEELGGLPPIKAHCSVLAVEGLRAAIRDYEEKHGLVTEKEPTTEEVVQQRLKHVMNPLTGLDVVRTNLILKTSVEAGVIRVVVDLPTDHQFAPAIKEDIIEKLGALWDVERVDVVFTA</sequence>
<proteinExistence type="predicted"/>
<name>A0A0E3Q022_METMZ</name>